<reference evidence="5" key="2">
    <citation type="submission" date="2021-04" db="EMBL/GenBank/DDBJ databases">
        <authorList>
            <person name="Gilroy R."/>
        </authorList>
    </citation>
    <scope>NUCLEOTIDE SEQUENCE</scope>
    <source>
        <strain evidence="5">Gambia16-930</strain>
    </source>
</reference>
<evidence type="ECO:0000256" key="3">
    <source>
        <dbReference type="HAMAP-Rule" id="MF_00385"/>
    </source>
</evidence>
<dbReference type="NCBIfam" id="NF011094">
    <property type="entry name" value="PRK14521.1"/>
    <property type="match status" value="1"/>
</dbReference>
<dbReference type="GO" id="GO:0006412">
    <property type="term" value="P:translation"/>
    <property type="evidence" value="ECO:0007669"/>
    <property type="project" value="UniProtKB-UniRule"/>
</dbReference>
<dbReference type="GO" id="GO:0003735">
    <property type="term" value="F:structural constituent of ribosome"/>
    <property type="evidence" value="ECO:0007669"/>
    <property type="project" value="InterPro"/>
</dbReference>
<dbReference type="Proteomes" id="UP000824267">
    <property type="component" value="Unassembled WGS sequence"/>
</dbReference>
<evidence type="ECO:0000313" key="6">
    <source>
        <dbReference type="Proteomes" id="UP000824267"/>
    </source>
</evidence>
<gene>
    <name evidence="3" type="primary">rpsP</name>
    <name evidence="5" type="ORF">IAC47_04490</name>
</gene>
<dbReference type="Gene3D" id="3.30.1320.10">
    <property type="match status" value="1"/>
</dbReference>
<evidence type="ECO:0000313" key="5">
    <source>
        <dbReference type="EMBL" id="HIW87516.1"/>
    </source>
</evidence>
<dbReference type="InterPro" id="IPR000307">
    <property type="entry name" value="Ribosomal_bS16"/>
</dbReference>
<dbReference type="Pfam" id="PF00886">
    <property type="entry name" value="Ribosomal_S16"/>
    <property type="match status" value="1"/>
</dbReference>
<dbReference type="EMBL" id="DXGG01000140">
    <property type="protein sequence ID" value="HIW87516.1"/>
    <property type="molecule type" value="Genomic_DNA"/>
</dbReference>
<proteinExistence type="inferred from homology"/>
<dbReference type="InterPro" id="IPR023803">
    <property type="entry name" value="Ribosomal_bS16_dom_sf"/>
</dbReference>
<name>A0A9D1RFX1_9BACT</name>
<dbReference type="HAMAP" id="MF_00385">
    <property type="entry name" value="Ribosomal_bS16"/>
    <property type="match status" value="1"/>
</dbReference>
<comment type="similarity">
    <text evidence="3">Belongs to the bacterial ribosomal protein bS16 family.</text>
</comment>
<comment type="caution">
    <text evidence="5">The sequence shown here is derived from an EMBL/GenBank/DDBJ whole genome shotgun (WGS) entry which is preliminary data.</text>
</comment>
<dbReference type="PANTHER" id="PTHR12919">
    <property type="entry name" value="30S RIBOSOMAL PROTEIN S16"/>
    <property type="match status" value="1"/>
</dbReference>
<dbReference type="SUPFAM" id="SSF54565">
    <property type="entry name" value="Ribosomal protein S16"/>
    <property type="match status" value="1"/>
</dbReference>
<organism evidence="5 6">
    <name type="scientific">Candidatus Onthomorpha intestinigallinarum</name>
    <dbReference type="NCBI Taxonomy" id="2840880"/>
    <lineage>
        <taxon>Bacteria</taxon>
        <taxon>Pseudomonadati</taxon>
        <taxon>Bacteroidota</taxon>
        <taxon>Bacteroidia</taxon>
        <taxon>Bacteroidales</taxon>
        <taxon>Candidatus Onthomorpha</taxon>
    </lineage>
</organism>
<evidence type="ECO:0000256" key="2">
    <source>
        <dbReference type="ARBA" id="ARBA00023274"/>
    </source>
</evidence>
<evidence type="ECO:0000256" key="4">
    <source>
        <dbReference type="SAM" id="MobiDB-lite"/>
    </source>
</evidence>
<dbReference type="AlphaFoldDB" id="A0A9D1RFX1"/>
<keyword evidence="2 3" id="KW-0687">Ribonucleoprotein</keyword>
<keyword evidence="1 3" id="KW-0689">Ribosomal protein</keyword>
<dbReference type="GO" id="GO:0015935">
    <property type="term" value="C:small ribosomal subunit"/>
    <property type="evidence" value="ECO:0007669"/>
    <property type="project" value="TreeGrafter"/>
</dbReference>
<feature type="compositionally biased region" description="Low complexity" evidence="4">
    <location>
        <begin position="167"/>
        <end position="186"/>
    </location>
</feature>
<evidence type="ECO:0000256" key="1">
    <source>
        <dbReference type="ARBA" id="ARBA00022980"/>
    </source>
</evidence>
<reference evidence="5" key="1">
    <citation type="journal article" date="2021" name="PeerJ">
        <title>Extensive microbial diversity within the chicken gut microbiome revealed by metagenomics and culture.</title>
        <authorList>
            <person name="Gilroy R."/>
            <person name="Ravi A."/>
            <person name="Getino M."/>
            <person name="Pursley I."/>
            <person name="Horton D.L."/>
            <person name="Alikhan N.F."/>
            <person name="Baker D."/>
            <person name="Gharbi K."/>
            <person name="Hall N."/>
            <person name="Watson M."/>
            <person name="Adriaenssens E.M."/>
            <person name="Foster-Nyarko E."/>
            <person name="Jarju S."/>
            <person name="Secka A."/>
            <person name="Antonio M."/>
            <person name="Oren A."/>
            <person name="Chaudhuri R.R."/>
            <person name="La Ragione R."/>
            <person name="Hildebrand F."/>
            <person name="Pallen M.J."/>
        </authorList>
    </citation>
    <scope>NUCLEOTIDE SEQUENCE</scope>
    <source>
        <strain evidence="5">Gambia16-930</strain>
    </source>
</reference>
<dbReference type="NCBIfam" id="TIGR00002">
    <property type="entry name" value="S16"/>
    <property type="match status" value="1"/>
</dbReference>
<dbReference type="PANTHER" id="PTHR12919:SF20">
    <property type="entry name" value="SMALL RIBOSOMAL SUBUNIT PROTEIN BS16M"/>
    <property type="match status" value="1"/>
</dbReference>
<feature type="region of interest" description="Disordered" evidence="4">
    <location>
        <begin position="148"/>
        <end position="186"/>
    </location>
</feature>
<feature type="compositionally biased region" description="Basic and acidic residues" evidence="4">
    <location>
        <begin position="148"/>
        <end position="166"/>
    </location>
</feature>
<dbReference type="GO" id="GO:0005737">
    <property type="term" value="C:cytoplasm"/>
    <property type="evidence" value="ECO:0007669"/>
    <property type="project" value="UniProtKB-ARBA"/>
</dbReference>
<accession>A0A9D1RFX1</accession>
<sequence length="186" mass="20285">MAVKIRLQRHGKKGAPFYHIVIADARAARDGKFIEKLGTYNPMTNPATIELDVDRACKWLKNGAQPTDTARAILSYKGALLKRHLQIGVEKGAITQETADKRFEAWMTEKQTKIAAKKNACMEAERNERKSRLAKEAEINAAKAEAIAKKREEAAKAAEEAAKAEAEAAAANAEETPASEEAPAAE</sequence>
<protein>
    <recommendedName>
        <fullName evidence="3">Small ribosomal subunit protein bS16</fullName>
    </recommendedName>
</protein>